<keyword evidence="1" id="KW-1133">Transmembrane helix</keyword>
<evidence type="ECO:0000256" key="1">
    <source>
        <dbReference type="SAM" id="Phobius"/>
    </source>
</evidence>
<dbReference type="RefSeq" id="WP_337316433.1">
    <property type="nucleotide sequence ID" value="NZ_JBBDGN010000001.1"/>
</dbReference>
<proteinExistence type="predicted"/>
<dbReference type="EMBL" id="JBBDGN010000001">
    <property type="protein sequence ID" value="MEJ1090244.1"/>
    <property type="molecule type" value="Genomic_DNA"/>
</dbReference>
<feature type="transmembrane region" description="Helical" evidence="1">
    <location>
        <begin position="21"/>
        <end position="45"/>
    </location>
</feature>
<organism evidence="2 3">
    <name type="scientific">Microbacterium istanbulense</name>
    <dbReference type="NCBI Taxonomy" id="3122049"/>
    <lineage>
        <taxon>Bacteria</taxon>
        <taxon>Bacillati</taxon>
        <taxon>Actinomycetota</taxon>
        <taxon>Actinomycetes</taxon>
        <taxon>Micrococcales</taxon>
        <taxon>Microbacteriaceae</taxon>
        <taxon>Microbacterium</taxon>
    </lineage>
</organism>
<feature type="transmembrane region" description="Helical" evidence="1">
    <location>
        <begin position="51"/>
        <end position="73"/>
    </location>
</feature>
<keyword evidence="1" id="KW-0472">Membrane</keyword>
<evidence type="ECO:0000313" key="2">
    <source>
        <dbReference type="EMBL" id="MEJ1090244.1"/>
    </source>
</evidence>
<accession>A0ABU8LHE3</accession>
<protein>
    <submittedName>
        <fullName evidence="2">Uncharacterized protein</fullName>
    </submittedName>
</protein>
<feature type="transmembrane region" description="Helical" evidence="1">
    <location>
        <begin position="85"/>
        <end position="105"/>
    </location>
</feature>
<reference evidence="2 3" key="1">
    <citation type="submission" date="2024-02" db="EMBL/GenBank/DDBJ databases">
        <authorList>
            <person name="Saticioglu I.B."/>
        </authorList>
    </citation>
    <scope>NUCLEOTIDE SEQUENCE [LARGE SCALE GENOMIC DNA]</scope>
    <source>
        <strain evidence="2 3">Mu-43</strain>
    </source>
</reference>
<comment type="caution">
    <text evidence="2">The sequence shown here is derived from an EMBL/GenBank/DDBJ whole genome shotgun (WGS) entry which is preliminary data.</text>
</comment>
<sequence>MSNGQGQPFAPPPRTPLSFGAWLSIGLGIGVAVQIVAIILAFATASFTGPYGFFAFFWPYAVVVLACAVLMFFPRTRAATTGVLIITAASWLLFIGPCIALLGGFG</sequence>
<name>A0ABU8LHE3_9MICO</name>
<evidence type="ECO:0000313" key="3">
    <source>
        <dbReference type="Proteomes" id="UP001366085"/>
    </source>
</evidence>
<keyword evidence="3" id="KW-1185">Reference proteome</keyword>
<gene>
    <name evidence="2" type="ORF">WDU93_00945</name>
</gene>
<keyword evidence="1" id="KW-0812">Transmembrane</keyword>
<dbReference type="Proteomes" id="UP001366085">
    <property type="component" value="Unassembled WGS sequence"/>
</dbReference>